<evidence type="ECO:0000256" key="1">
    <source>
        <dbReference type="ARBA" id="ARBA00010835"/>
    </source>
</evidence>
<dbReference type="Gene3D" id="1.20.58.410">
    <property type="entry name" value="Release factor"/>
    <property type="match status" value="1"/>
</dbReference>
<accession>A0A7C4YBY9</accession>
<evidence type="ECO:0000256" key="6">
    <source>
        <dbReference type="SAM" id="Coils"/>
    </source>
</evidence>
<evidence type="ECO:0000256" key="4">
    <source>
        <dbReference type="HAMAP-Rule" id="MF_00094"/>
    </source>
</evidence>
<name>A0A7C4YBY9_UNCW3</name>
<feature type="modified residue" description="N5-methylglutamine" evidence="4">
    <location>
        <position position="231"/>
    </location>
</feature>
<comment type="function">
    <text evidence="4">Peptide chain release factor 2 directs the termination of translation in response to the peptide chain termination codons UGA and UAA.</text>
</comment>
<dbReference type="AlphaFoldDB" id="A0A7C4YBY9"/>
<dbReference type="PANTHER" id="PTHR43116:SF3">
    <property type="entry name" value="CLASS I PEPTIDE CHAIN RELEASE FACTOR"/>
    <property type="match status" value="1"/>
</dbReference>
<dbReference type="Gene3D" id="3.30.70.1660">
    <property type="match status" value="1"/>
</dbReference>
<comment type="similarity">
    <text evidence="1 4">Belongs to the prokaryotic/mitochondrial release factor family.</text>
</comment>
<dbReference type="InterPro" id="IPR045853">
    <property type="entry name" value="Pep_chain_release_fac_I_sf"/>
</dbReference>
<keyword evidence="6" id="KW-0175">Coiled coil</keyword>
<comment type="subcellular location">
    <subcellularLocation>
        <location evidence="4">Cytoplasm</location>
    </subcellularLocation>
</comment>
<dbReference type="SMART" id="SM00937">
    <property type="entry name" value="PCRF"/>
    <property type="match status" value="1"/>
</dbReference>
<keyword evidence="3 4" id="KW-0648">Protein biosynthesis</keyword>
<dbReference type="FunFam" id="3.30.160.20:FF:000004">
    <property type="entry name" value="Peptide chain release factor 1"/>
    <property type="match status" value="1"/>
</dbReference>
<dbReference type="InterPro" id="IPR000352">
    <property type="entry name" value="Pep_chain_release_fac_I"/>
</dbReference>
<gene>
    <name evidence="4" type="primary">prfB</name>
    <name evidence="8" type="ORF">ENV67_01695</name>
</gene>
<dbReference type="GO" id="GO:0005737">
    <property type="term" value="C:cytoplasm"/>
    <property type="evidence" value="ECO:0007669"/>
    <property type="project" value="UniProtKB-SubCell"/>
</dbReference>
<feature type="coiled-coil region" evidence="6">
    <location>
        <begin position="267"/>
        <end position="295"/>
    </location>
</feature>
<proteinExistence type="inferred from homology"/>
<comment type="PTM">
    <text evidence="4">Methylated by PrmC. Methylation increases the termination efficiency of RF2.</text>
</comment>
<sequence length="350" mass="40888">MRLAKLGGYFDIEGKKKRKEEIEKIMQKEDFWSDIEKAKEVNKELKEIKDKIEEFESLVGEFNFLEEIIKLGESEDEINKELERLSKKIMDINTKILLSDKDDRRGAILTIHPGAGGTESCDWANMLLRMYLRFLDRKGFKYEIIDYQAGEEAGIKDASIEIKSEYAYGLLKSETGIHRLVRISPFDANKRRHTSFSSVFVYPLVEDDVQIEIKEDEIQMETFRASGPGGQNVNKVNTAVRLIHIPTGITVTARSERSQFQNRKIAMMLLKARLYALEREKQEEEKRKLEEKKTDISWGNQIRSYVLHPYKMVKDHRTDYETSNAEAVLDGEIDDFINEYLKWLKLKEKN</sequence>
<evidence type="ECO:0000256" key="2">
    <source>
        <dbReference type="ARBA" id="ARBA00022481"/>
    </source>
</evidence>
<organism evidence="8">
    <name type="scientific">candidate division WOR-3 bacterium</name>
    <dbReference type="NCBI Taxonomy" id="2052148"/>
    <lineage>
        <taxon>Bacteria</taxon>
        <taxon>Bacteria division WOR-3</taxon>
    </lineage>
</organism>
<dbReference type="InterPro" id="IPR005139">
    <property type="entry name" value="PCRF"/>
</dbReference>
<evidence type="ECO:0000259" key="7">
    <source>
        <dbReference type="PROSITE" id="PS00745"/>
    </source>
</evidence>
<dbReference type="Gene3D" id="3.30.160.20">
    <property type="match status" value="1"/>
</dbReference>
<dbReference type="NCBIfam" id="TIGR00020">
    <property type="entry name" value="prfB"/>
    <property type="match status" value="1"/>
</dbReference>
<dbReference type="EMBL" id="DTHG01000019">
    <property type="protein sequence ID" value="HGW91240.1"/>
    <property type="molecule type" value="Genomic_DNA"/>
</dbReference>
<comment type="caution">
    <text evidence="8">The sequence shown here is derived from an EMBL/GenBank/DDBJ whole genome shotgun (WGS) entry which is preliminary data.</text>
</comment>
<dbReference type="PANTHER" id="PTHR43116">
    <property type="entry name" value="PEPTIDE CHAIN RELEASE FACTOR 2"/>
    <property type="match status" value="1"/>
</dbReference>
<reference evidence="8" key="1">
    <citation type="journal article" date="2020" name="mSystems">
        <title>Genome- and Community-Level Interaction Insights into Carbon Utilization and Element Cycling Functions of Hydrothermarchaeota in Hydrothermal Sediment.</title>
        <authorList>
            <person name="Zhou Z."/>
            <person name="Liu Y."/>
            <person name="Xu W."/>
            <person name="Pan J."/>
            <person name="Luo Z.H."/>
            <person name="Li M."/>
        </authorList>
    </citation>
    <scope>NUCLEOTIDE SEQUENCE [LARGE SCALE GENOMIC DNA]</scope>
    <source>
        <strain evidence="8">SpSt-780</strain>
    </source>
</reference>
<dbReference type="InterPro" id="IPR004374">
    <property type="entry name" value="PrfB"/>
</dbReference>
<keyword evidence="4" id="KW-0963">Cytoplasm</keyword>
<evidence type="ECO:0000256" key="5">
    <source>
        <dbReference type="NCBIfam" id="TIGR00020"/>
    </source>
</evidence>
<dbReference type="SUPFAM" id="SSF75620">
    <property type="entry name" value="Release factor"/>
    <property type="match status" value="1"/>
</dbReference>
<protein>
    <recommendedName>
        <fullName evidence="4 5">Peptide chain release factor 2</fullName>
        <shortName evidence="4">RF-2</shortName>
    </recommendedName>
</protein>
<keyword evidence="2 4" id="KW-0488">Methylation</keyword>
<dbReference type="PROSITE" id="PS00745">
    <property type="entry name" value="RF_PROK_I"/>
    <property type="match status" value="1"/>
</dbReference>
<evidence type="ECO:0000313" key="8">
    <source>
        <dbReference type="EMBL" id="HGW91240.1"/>
    </source>
</evidence>
<dbReference type="Pfam" id="PF03462">
    <property type="entry name" value="PCRF"/>
    <property type="match status" value="1"/>
</dbReference>
<dbReference type="HAMAP" id="MF_00094">
    <property type="entry name" value="Rel_fac_2"/>
    <property type="match status" value="1"/>
</dbReference>
<evidence type="ECO:0000256" key="3">
    <source>
        <dbReference type="ARBA" id="ARBA00022917"/>
    </source>
</evidence>
<feature type="coiled-coil region" evidence="6">
    <location>
        <begin position="35"/>
        <end position="95"/>
    </location>
</feature>
<dbReference type="Pfam" id="PF00472">
    <property type="entry name" value="RF-1"/>
    <property type="match status" value="1"/>
</dbReference>
<feature type="domain" description="Prokaryotic-type class I peptide chain release factors" evidence="7">
    <location>
        <begin position="224"/>
        <end position="240"/>
    </location>
</feature>
<dbReference type="GO" id="GO:0016149">
    <property type="term" value="F:translation release factor activity, codon specific"/>
    <property type="evidence" value="ECO:0007669"/>
    <property type="project" value="UniProtKB-UniRule"/>
</dbReference>